<dbReference type="Gene3D" id="6.10.340.10">
    <property type="match status" value="1"/>
</dbReference>
<evidence type="ECO:0000256" key="5">
    <source>
        <dbReference type="ARBA" id="ARBA00022553"/>
    </source>
</evidence>
<keyword evidence="10" id="KW-0472">Membrane</keyword>
<evidence type="ECO:0000256" key="4">
    <source>
        <dbReference type="ARBA" id="ARBA00022475"/>
    </source>
</evidence>
<dbReference type="InterPro" id="IPR033480">
    <property type="entry name" value="sCache_2"/>
</dbReference>
<reference evidence="12 13" key="1">
    <citation type="journal article" date="2016" name="Int. J. Syst. Evol. Microbiol.">
        <title>Descriptions of Anaerotaenia torta gen. nov., sp. nov. and Anaerocolumna cellulosilytica gen. nov., sp. nov. isolated from a methanogenic reactor of cattle waste.</title>
        <authorList>
            <person name="Uek A."/>
            <person name="Ohtaki Y."/>
            <person name="Kaku N."/>
            <person name="Ueki K."/>
        </authorList>
    </citation>
    <scope>NUCLEOTIDE SEQUENCE [LARGE SCALE GENOMIC DNA]</scope>
    <source>
        <strain evidence="12 13">SN021</strain>
    </source>
</reference>
<dbReference type="PANTHER" id="PTHR45528">
    <property type="entry name" value="SENSOR HISTIDINE KINASE CPXA"/>
    <property type="match status" value="1"/>
</dbReference>
<keyword evidence="6" id="KW-0808">Transferase</keyword>
<evidence type="ECO:0000256" key="7">
    <source>
        <dbReference type="ARBA" id="ARBA00022692"/>
    </source>
</evidence>
<evidence type="ECO:0000256" key="6">
    <source>
        <dbReference type="ARBA" id="ARBA00022679"/>
    </source>
</evidence>
<dbReference type="PROSITE" id="PS50885">
    <property type="entry name" value="HAMP"/>
    <property type="match status" value="1"/>
</dbReference>
<comment type="subcellular location">
    <subcellularLocation>
        <location evidence="2">Cell membrane</location>
        <topology evidence="2">Multi-pass membrane protein</topology>
    </subcellularLocation>
</comment>
<evidence type="ECO:0000256" key="9">
    <source>
        <dbReference type="ARBA" id="ARBA00022989"/>
    </source>
</evidence>
<dbReference type="Pfam" id="PF17200">
    <property type="entry name" value="sCache_2"/>
    <property type="match status" value="1"/>
</dbReference>
<evidence type="ECO:0000259" key="11">
    <source>
        <dbReference type="PROSITE" id="PS50885"/>
    </source>
</evidence>
<evidence type="ECO:0000256" key="1">
    <source>
        <dbReference type="ARBA" id="ARBA00000085"/>
    </source>
</evidence>
<proteinExistence type="predicted"/>
<evidence type="ECO:0000313" key="12">
    <source>
        <dbReference type="EMBL" id="BCJ96069.1"/>
    </source>
</evidence>
<dbReference type="EC" id="2.7.13.3" evidence="3"/>
<gene>
    <name evidence="12" type="ORF">acsn021_36380</name>
</gene>
<dbReference type="Gene3D" id="3.30.450.20">
    <property type="entry name" value="PAS domain"/>
    <property type="match status" value="1"/>
</dbReference>
<dbReference type="SMART" id="SM01049">
    <property type="entry name" value="Cache_2"/>
    <property type="match status" value="1"/>
</dbReference>
<dbReference type="EMBL" id="AP023367">
    <property type="protein sequence ID" value="BCJ96069.1"/>
    <property type="molecule type" value="Genomic_DNA"/>
</dbReference>
<keyword evidence="7" id="KW-0812">Transmembrane</keyword>
<accession>A0A6S6R3X6</accession>
<feature type="domain" description="HAMP" evidence="11">
    <location>
        <begin position="233"/>
        <end position="288"/>
    </location>
</feature>
<dbReference type="GO" id="GO:0005886">
    <property type="term" value="C:plasma membrane"/>
    <property type="evidence" value="ECO:0007669"/>
    <property type="project" value="UniProtKB-SubCell"/>
</dbReference>
<dbReference type="PANTHER" id="PTHR45528:SF10">
    <property type="entry name" value="METHYL-ACCEPTING CHEMOTAXIS PROTEIN"/>
    <property type="match status" value="1"/>
</dbReference>
<dbReference type="RefSeq" id="WP_184091803.1">
    <property type="nucleotide sequence ID" value="NZ_AP023367.1"/>
</dbReference>
<evidence type="ECO:0000256" key="2">
    <source>
        <dbReference type="ARBA" id="ARBA00004651"/>
    </source>
</evidence>
<keyword evidence="13" id="KW-1185">Reference proteome</keyword>
<evidence type="ECO:0000256" key="10">
    <source>
        <dbReference type="ARBA" id="ARBA00023136"/>
    </source>
</evidence>
<keyword evidence="9" id="KW-1133">Transmembrane helix</keyword>
<keyword evidence="4" id="KW-1003">Cell membrane</keyword>
<dbReference type="KEGG" id="acel:acsn021_36380"/>
<dbReference type="GO" id="GO:0000155">
    <property type="term" value="F:phosphorelay sensor kinase activity"/>
    <property type="evidence" value="ECO:0007669"/>
    <property type="project" value="TreeGrafter"/>
</dbReference>
<dbReference type="InterPro" id="IPR003660">
    <property type="entry name" value="HAMP_dom"/>
</dbReference>
<evidence type="ECO:0000256" key="3">
    <source>
        <dbReference type="ARBA" id="ARBA00012438"/>
    </source>
</evidence>
<name>A0A6S6R3X6_9FIRM</name>
<dbReference type="InterPro" id="IPR050398">
    <property type="entry name" value="HssS/ArlS-like"/>
</dbReference>
<evidence type="ECO:0000256" key="8">
    <source>
        <dbReference type="ARBA" id="ARBA00022777"/>
    </source>
</evidence>
<protein>
    <recommendedName>
        <fullName evidence="3">histidine kinase</fullName>
        <ecNumber evidence="3">2.7.13.3</ecNumber>
    </recommendedName>
</protein>
<keyword evidence="8" id="KW-0418">Kinase</keyword>
<keyword evidence="5" id="KW-0597">Phosphoprotein</keyword>
<dbReference type="Proteomes" id="UP000515561">
    <property type="component" value="Chromosome"/>
</dbReference>
<sequence>MKLNNLKVKTQVILLSIFLLVVAVVIGILAMVNQRSVINRNLAVLEDSIRKDYDENIKSQVESVVSMLRIIYVDYTAGEYSLDEAKEMGAKVIKGITYGEAGYFWADTYEGLNVAMYGKDIVGTNRIEEVDENGYSYMKGIIEVGRSEGGGYTEYWFPKPNETEASPKRSYSLAFEPFEWVIGTGNYTDYIDDIIENLKEEEIANSNAAMLRFLLIFLGTFVASVLVISYISRNISKSFKMVSQFLSTLATGNFKTALPDNYTKRTDDFGLLAKDLESMKDSIAVLVSKTKDEADSIVYAVEKSAVI</sequence>
<dbReference type="AlphaFoldDB" id="A0A6S6R3X6"/>
<organism evidence="12 13">
    <name type="scientific">Anaerocolumna cellulosilytica</name>
    <dbReference type="NCBI Taxonomy" id="433286"/>
    <lineage>
        <taxon>Bacteria</taxon>
        <taxon>Bacillati</taxon>
        <taxon>Bacillota</taxon>
        <taxon>Clostridia</taxon>
        <taxon>Lachnospirales</taxon>
        <taxon>Lachnospiraceae</taxon>
        <taxon>Anaerocolumna</taxon>
    </lineage>
</organism>
<evidence type="ECO:0000313" key="13">
    <source>
        <dbReference type="Proteomes" id="UP000515561"/>
    </source>
</evidence>
<comment type="catalytic activity">
    <reaction evidence="1">
        <text>ATP + protein L-histidine = ADP + protein N-phospho-L-histidine.</text>
        <dbReference type="EC" id="2.7.13.3"/>
    </reaction>
</comment>